<gene>
    <name evidence="2" type="ORF">SAMN05444483_103187</name>
</gene>
<dbReference type="PANTHER" id="PTHR12788:SF10">
    <property type="entry name" value="PROTEIN-TYROSINE SULFOTRANSFERASE"/>
    <property type="match status" value="1"/>
</dbReference>
<dbReference type="Gene3D" id="3.40.50.300">
    <property type="entry name" value="P-loop containing nucleotide triphosphate hydrolases"/>
    <property type="match status" value="1"/>
</dbReference>
<reference evidence="3" key="1">
    <citation type="submission" date="2016-11" db="EMBL/GenBank/DDBJ databases">
        <authorList>
            <person name="Varghese N."/>
            <person name="Submissions S."/>
        </authorList>
    </citation>
    <scope>NUCLEOTIDE SEQUENCE [LARGE SCALE GENOMIC DNA]</scope>
    <source>
        <strain evidence="3">DSM 24579</strain>
    </source>
</reference>
<dbReference type="SUPFAM" id="SSF52540">
    <property type="entry name" value="P-loop containing nucleoside triphosphate hydrolases"/>
    <property type="match status" value="1"/>
</dbReference>
<dbReference type="Pfam" id="PF13469">
    <property type="entry name" value="Sulfotransfer_3"/>
    <property type="match status" value="1"/>
</dbReference>
<dbReference type="AlphaFoldDB" id="A0A1M5FGX4"/>
<proteinExistence type="predicted"/>
<dbReference type="STRING" id="1073325.SAMN05444483_103187"/>
<protein>
    <submittedName>
        <fullName evidence="2">Sulfotransferase family protein</fullName>
    </submittedName>
</protein>
<dbReference type="EMBL" id="FQVT01000003">
    <property type="protein sequence ID" value="SHF90728.1"/>
    <property type="molecule type" value="Genomic_DNA"/>
</dbReference>
<dbReference type="InterPro" id="IPR026634">
    <property type="entry name" value="TPST-like"/>
</dbReference>
<evidence type="ECO:0000313" key="2">
    <source>
        <dbReference type="EMBL" id="SHF90728.1"/>
    </source>
</evidence>
<keyword evidence="1 2" id="KW-0808">Transferase</keyword>
<keyword evidence="3" id="KW-1185">Reference proteome</keyword>
<dbReference type="InterPro" id="IPR027417">
    <property type="entry name" value="P-loop_NTPase"/>
</dbReference>
<dbReference type="RefSeq" id="WP_072878103.1">
    <property type="nucleotide sequence ID" value="NZ_FQVT01000003.1"/>
</dbReference>
<dbReference type="PANTHER" id="PTHR12788">
    <property type="entry name" value="PROTEIN-TYROSINE SULFOTRANSFERASE 2"/>
    <property type="match status" value="1"/>
</dbReference>
<dbReference type="GO" id="GO:0008476">
    <property type="term" value="F:protein-tyrosine sulfotransferase activity"/>
    <property type="evidence" value="ECO:0007669"/>
    <property type="project" value="InterPro"/>
</dbReference>
<evidence type="ECO:0000256" key="1">
    <source>
        <dbReference type="ARBA" id="ARBA00022679"/>
    </source>
</evidence>
<evidence type="ECO:0000313" key="3">
    <source>
        <dbReference type="Proteomes" id="UP000183945"/>
    </source>
</evidence>
<accession>A0A1M5FGX4</accession>
<dbReference type="OrthoDB" id="5432096at2"/>
<name>A0A1M5FGX4_SALEC</name>
<dbReference type="Proteomes" id="UP000183945">
    <property type="component" value="Unassembled WGS sequence"/>
</dbReference>
<organism evidence="2 3">
    <name type="scientific">Salegentibacter echinorum</name>
    <dbReference type="NCBI Taxonomy" id="1073325"/>
    <lineage>
        <taxon>Bacteria</taxon>
        <taxon>Pseudomonadati</taxon>
        <taxon>Bacteroidota</taxon>
        <taxon>Flavobacteriia</taxon>
        <taxon>Flavobacteriales</taxon>
        <taxon>Flavobacteriaceae</taxon>
        <taxon>Salegentibacter</taxon>
    </lineage>
</organism>
<sequence length="298" mass="34940">MTAAQPLFILGNPRSGTSLFRIMLTSHELISIPPECGFIQWWHEKYKNWSLADAQSTTSIKSYLNDLATSKKIETWNLDYQSLEELIFTEKPATYSDLCLVVMKQFSLQTRNSTPRYFGDKNNYYLKHLDLLETLFPDAKYVLIIRDGRDVACSYLKIDEIKTTSLYKPQLSNDIQEIAEEWTRNNTRVLEFFENKKENSISLRFEDLLIDPEKELLKICDFLSLPFDAGMLNYAELNRNKRLEPSQLMDWKKKTLEKPDVSNISKYKDQLNSNQIKSFEEYAGKKLLKFGYELENKL</sequence>